<comment type="caution">
    <text evidence="1">The sequence shown here is derived from an EMBL/GenBank/DDBJ whole genome shotgun (WGS) entry which is preliminary data.</text>
</comment>
<protein>
    <submittedName>
        <fullName evidence="1">Uncharacterized protein</fullName>
    </submittedName>
</protein>
<dbReference type="Proteomes" id="UP000236291">
    <property type="component" value="Unassembled WGS sequence"/>
</dbReference>
<evidence type="ECO:0000313" key="2">
    <source>
        <dbReference type="Proteomes" id="UP000236291"/>
    </source>
</evidence>
<proteinExistence type="predicted"/>
<dbReference type="AlphaFoldDB" id="A0A2K3KV25"/>
<evidence type="ECO:0000313" key="1">
    <source>
        <dbReference type="EMBL" id="PNX70132.1"/>
    </source>
</evidence>
<name>A0A2K3KV25_TRIPR</name>
<reference evidence="1 2" key="1">
    <citation type="journal article" date="2014" name="Am. J. Bot.">
        <title>Genome assembly and annotation for red clover (Trifolium pratense; Fabaceae).</title>
        <authorList>
            <person name="Istvanek J."/>
            <person name="Jaros M."/>
            <person name="Krenek A."/>
            <person name="Repkova J."/>
        </authorList>
    </citation>
    <scope>NUCLEOTIDE SEQUENCE [LARGE SCALE GENOMIC DNA]</scope>
    <source>
        <strain evidence="2">cv. Tatra</strain>
        <tissue evidence="1">Young leaves</tissue>
    </source>
</reference>
<gene>
    <name evidence="1" type="ORF">L195_g057121</name>
</gene>
<organism evidence="1 2">
    <name type="scientific">Trifolium pratense</name>
    <name type="common">Red clover</name>
    <dbReference type="NCBI Taxonomy" id="57577"/>
    <lineage>
        <taxon>Eukaryota</taxon>
        <taxon>Viridiplantae</taxon>
        <taxon>Streptophyta</taxon>
        <taxon>Embryophyta</taxon>
        <taxon>Tracheophyta</taxon>
        <taxon>Spermatophyta</taxon>
        <taxon>Magnoliopsida</taxon>
        <taxon>eudicotyledons</taxon>
        <taxon>Gunneridae</taxon>
        <taxon>Pentapetalae</taxon>
        <taxon>rosids</taxon>
        <taxon>fabids</taxon>
        <taxon>Fabales</taxon>
        <taxon>Fabaceae</taxon>
        <taxon>Papilionoideae</taxon>
        <taxon>50 kb inversion clade</taxon>
        <taxon>NPAAA clade</taxon>
        <taxon>Hologalegina</taxon>
        <taxon>IRL clade</taxon>
        <taxon>Trifolieae</taxon>
        <taxon>Trifolium</taxon>
    </lineage>
</organism>
<dbReference type="EMBL" id="ASHM01111538">
    <property type="protein sequence ID" value="PNX70132.1"/>
    <property type="molecule type" value="Genomic_DNA"/>
</dbReference>
<accession>A0A2K3KV25</accession>
<reference evidence="1 2" key="2">
    <citation type="journal article" date="2017" name="Front. Plant Sci.">
        <title>Gene Classification and Mining of Molecular Markers Useful in Red Clover (Trifolium pratense) Breeding.</title>
        <authorList>
            <person name="Istvanek J."/>
            <person name="Dluhosova J."/>
            <person name="Dluhos P."/>
            <person name="Patkova L."/>
            <person name="Nedelnik J."/>
            <person name="Repkova J."/>
        </authorList>
    </citation>
    <scope>NUCLEOTIDE SEQUENCE [LARGE SCALE GENOMIC DNA]</scope>
    <source>
        <strain evidence="2">cv. Tatra</strain>
        <tissue evidence="1">Young leaves</tissue>
    </source>
</reference>
<feature type="non-terminal residue" evidence="1">
    <location>
        <position position="1"/>
    </location>
</feature>
<sequence>AWSDKRSEIDLVVDLISNAQNHILPCDSMHLTVDESSAGKEFERFSFSSLHLLTAGAVGTAPSFPESVLPILMVILLQPKMQYREN</sequence>